<dbReference type="SUPFAM" id="SSF54909">
    <property type="entry name" value="Dimeric alpha+beta barrel"/>
    <property type="match status" value="1"/>
</dbReference>
<gene>
    <name evidence="5" type="ORF">CVS27_01550</name>
</gene>
<name>A0A2S4A1R2_ARTGL</name>
<dbReference type="PROSITE" id="PS50956">
    <property type="entry name" value="HTH_ASNC_2"/>
    <property type="match status" value="1"/>
</dbReference>
<dbReference type="PANTHER" id="PTHR30154:SF34">
    <property type="entry name" value="TRANSCRIPTIONAL REGULATOR AZLB"/>
    <property type="match status" value="1"/>
</dbReference>
<sequence>MDTLDRSLVHQLQADGRASYSDLAKSVGSNRAHVAARVNELLASGKVKVIAAVHPRVLGFEVLAHLAVQVSGDNEETLRGIDALDSAVYISETTGTHQIVVEVRMGTMGELYQTVALVSALPAVTGVNVLLYERVIRSLFLGEEPVLERLSLDQTDIDVLRILQQDGRTGFAEIGEAVGVSMSTCRTRALRLIDANIMQIGAITRRNGTSGSIVFGCGMSLIGDASPEVVRLLANVDGVEFVARTIGRYSLVATIATDSQHAYNHIVAQLRSLAGVRHIDTWLHTRIVQERYENTLDQLATLIGH</sequence>
<dbReference type="GO" id="GO:0043200">
    <property type="term" value="P:response to amino acid"/>
    <property type="evidence" value="ECO:0007669"/>
    <property type="project" value="TreeGrafter"/>
</dbReference>
<keyword evidence="1" id="KW-0805">Transcription regulation</keyword>
<dbReference type="Gene3D" id="1.10.10.10">
    <property type="entry name" value="Winged helix-like DNA-binding domain superfamily/Winged helix DNA-binding domain"/>
    <property type="match status" value="2"/>
</dbReference>
<dbReference type="PRINTS" id="PR00033">
    <property type="entry name" value="HTHASNC"/>
</dbReference>
<evidence type="ECO:0000256" key="2">
    <source>
        <dbReference type="ARBA" id="ARBA00023125"/>
    </source>
</evidence>
<organism evidence="5 6">
    <name type="scientific">Arthrobacter glacialis</name>
    <dbReference type="NCBI Taxonomy" id="1664"/>
    <lineage>
        <taxon>Bacteria</taxon>
        <taxon>Bacillati</taxon>
        <taxon>Actinomycetota</taxon>
        <taxon>Actinomycetes</taxon>
        <taxon>Micrococcales</taxon>
        <taxon>Micrococcaceae</taxon>
        <taxon>Arthrobacter</taxon>
    </lineage>
</organism>
<evidence type="ECO:0000256" key="1">
    <source>
        <dbReference type="ARBA" id="ARBA00023015"/>
    </source>
</evidence>
<dbReference type="Pfam" id="PF13404">
    <property type="entry name" value="HTH_AsnC-type"/>
    <property type="match status" value="2"/>
</dbReference>
<evidence type="ECO:0000313" key="6">
    <source>
        <dbReference type="Proteomes" id="UP000237061"/>
    </source>
</evidence>
<feature type="domain" description="HTH asnC-type" evidence="4">
    <location>
        <begin position="1"/>
        <end position="61"/>
    </location>
</feature>
<evidence type="ECO:0000256" key="3">
    <source>
        <dbReference type="ARBA" id="ARBA00023163"/>
    </source>
</evidence>
<dbReference type="GO" id="GO:0043565">
    <property type="term" value="F:sequence-specific DNA binding"/>
    <property type="evidence" value="ECO:0007669"/>
    <property type="project" value="InterPro"/>
</dbReference>
<dbReference type="Pfam" id="PF01037">
    <property type="entry name" value="AsnC_trans_reg"/>
    <property type="match status" value="1"/>
</dbReference>
<dbReference type="InterPro" id="IPR036390">
    <property type="entry name" value="WH_DNA-bd_sf"/>
</dbReference>
<comment type="caution">
    <text evidence="5">The sequence shown here is derived from an EMBL/GenBank/DDBJ whole genome shotgun (WGS) entry which is preliminary data.</text>
</comment>
<keyword evidence="3" id="KW-0804">Transcription</keyword>
<dbReference type="Proteomes" id="UP000237061">
    <property type="component" value="Unassembled WGS sequence"/>
</dbReference>
<dbReference type="Gene3D" id="3.30.70.920">
    <property type="match status" value="2"/>
</dbReference>
<dbReference type="RefSeq" id="WP_103463970.1">
    <property type="nucleotide sequence ID" value="NZ_PPXC01000001.1"/>
</dbReference>
<protein>
    <submittedName>
        <fullName evidence="5">Lrp/AsnC family transcriptional regulator</fullName>
    </submittedName>
</protein>
<accession>A0A2S4A1R2</accession>
<evidence type="ECO:0000313" key="5">
    <source>
        <dbReference type="EMBL" id="POH75314.1"/>
    </source>
</evidence>
<proteinExistence type="predicted"/>
<dbReference type="EMBL" id="PPXC01000001">
    <property type="protein sequence ID" value="POH75314.1"/>
    <property type="molecule type" value="Genomic_DNA"/>
</dbReference>
<dbReference type="InterPro" id="IPR019887">
    <property type="entry name" value="Tscrpt_reg_AsnC/Lrp_C"/>
</dbReference>
<dbReference type="GO" id="GO:0005829">
    <property type="term" value="C:cytosol"/>
    <property type="evidence" value="ECO:0007669"/>
    <property type="project" value="TreeGrafter"/>
</dbReference>
<dbReference type="AlphaFoldDB" id="A0A2S4A1R2"/>
<dbReference type="InterPro" id="IPR011008">
    <property type="entry name" value="Dimeric_a/b-barrel"/>
</dbReference>
<dbReference type="InterPro" id="IPR000485">
    <property type="entry name" value="AsnC-type_HTH_dom"/>
</dbReference>
<reference evidence="5 6" key="1">
    <citation type="submission" date="2018-01" db="EMBL/GenBank/DDBJ databases">
        <title>Arthrobacter sp. nov., from glaciers in China.</title>
        <authorList>
            <person name="Liu Q."/>
            <person name="Xin Y.-H."/>
        </authorList>
    </citation>
    <scope>NUCLEOTIDE SEQUENCE [LARGE SCALE GENOMIC DNA]</scope>
    <source>
        <strain evidence="5 6">HLT2-12-2</strain>
    </source>
</reference>
<dbReference type="InterPro" id="IPR019888">
    <property type="entry name" value="Tscrpt_reg_AsnC-like"/>
</dbReference>
<keyword evidence="6" id="KW-1185">Reference proteome</keyword>
<dbReference type="SMART" id="SM00344">
    <property type="entry name" value="HTH_ASNC"/>
    <property type="match status" value="2"/>
</dbReference>
<keyword evidence="2" id="KW-0238">DNA-binding</keyword>
<dbReference type="PANTHER" id="PTHR30154">
    <property type="entry name" value="LEUCINE-RESPONSIVE REGULATORY PROTEIN"/>
    <property type="match status" value="1"/>
</dbReference>
<dbReference type="SUPFAM" id="SSF46785">
    <property type="entry name" value="Winged helix' DNA-binding domain"/>
    <property type="match status" value="2"/>
</dbReference>
<dbReference type="InterPro" id="IPR036388">
    <property type="entry name" value="WH-like_DNA-bd_sf"/>
</dbReference>
<evidence type="ECO:0000259" key="4">
    <source>
        <dbReference type="PROSITE" id="PS50956"/>
    </source>
</evidence>